<reference evidence="2 4" key="1">
    <citation type="submission" date="2010-12" db="EMBL/GenBank/DDBJ databases">
        <title>Whole genome sequence of Anaerolinea thermophila UNI-1.</title>
        <authorList>
            <person name="Narita-Yamada S."/>
            <person name="Kishi E."/>
            <person name="Watanabe Y."/>
            <person name="Takasaki K."/>
            <person name="Ankai A."/>
            <person name="Oguchi A."/>
            <person name="Fukui S."/>
            <person name="Takahashi M."/>
            <person name="Yashiro I."/>
            <person name="Hosoyama A."/>
            <person name="Sekiguchi Y."/>
            <person name="Hanada S."/>
            <person name="Fujita N."/>
        </authorList>
    </citation>
    <scope>NUCLEOTIDE SEQUENCE [LARGE SCALE GENOMIC DNA]</scope>
    <source>
        <strain evidence="4">DSM 14523 / JCM 11388 / NBRC 100420 / UNI-1</strain>
        <strain evidence="2">UNI-1</strain>
    </source>
</reference>
<accession>E8MXS9</accession>
<dbReference type="HOGENOM" id="CLU_3039865_0_0_0"/>
<dbReference type="STRING" id="926569.ANT_21340"/>
<keyword evidence="1" id="KW-0472">Membrane</keyword>
<dbReference type="KEGG" id="atm:ANT_21340"/>
<dbReference type="AlphaFoldDB" id="E8MXS9"/>
<feature type="transmembrane region" description="Helical" evidence="1">
    <location>
        <begin position="21"/>
        <end position="42"/>
    </location>
</feature>
<protein>
    <submittedName>
        <fullName evidence="2">Uncharacterized protein</fullName>
    </submittedName>
</protein>
<evidence type="ECO:0000313" key="2">
    <source>
        <dbReference type="EMBL" id="BAJ64160.1"/>
    </source>
</evidence>
<dbReference type="Proteomes" id="UP000008922">
    <property type="component" value="Chromosome"/>
</dbReference>
<evidence type="ECO:0000313" key="3">
    <source>
        <dbReference type="EMBL" id="BAJ64425.1"/>
    </source>
</evidence>
<dbReference type="EMBL" id="AP012029">
    <property type="protein sequence ID" value="BAJ64160.1"/>
    <property type="molecule type" value="Genomic_DNA"/>
</dbReference>
<name>E8MXS9_ANATU</name>
<keyword evidence="1" id="KW-0812">Transmembrane</keyword>
<gene>
    <name evidence="2" type="ordered locus">ANT_21340</name>
    <name evidence="3" type="ordered locus">ANT_23990</name>
</gene>
<proteinExistence type="predicted"/>
<keyword evidence="4" id="KW-1185">Reference proteome</keyword>
<dbReference type="RefSeq" id="WP_013560530.1">
    <property type="nucleotide sequence ID" value="NC_014960.1"/>
</dbReference>
<evidence type="ECO:0000256" key="1">
    <source>
        <dbReference type="SAM" id="Phobius"/>
    </source>
</evidence>
<keyword evidence="1" id="KW-1133">Transmembrane helix</keyword>
<sequence>MFAKLYVRLQSARAELDEKALLIALFVIAAIVGLSPLGQAIAAKFQQLATTLGS</sequence>
<dbReference type="InParanoid" id="E8MXS9"/>
<evidence type="ECO:0000313" key="4">
    <source>
        <dbReference type="Proteomes" id="UP000008922"/>
    </source>
</evidence>
<organism evidence="2 4">
    <name type="scientific">Anaerolinea thermophila (strain DSM 14523 / JCM 11388 / NBRC 100420 / UNI-1)</name>
    <dbReference type="NCBI Taxonomy" id="926569"/>
    <lineage>
        <taxon>Bacteria</taxon>
        <taxon>Bacillati</taxon>
        <taxon>Chloroflexota</taxon>
        <taxon>Anaerolineae</taxon>
        <taxon>Anaerolineales</taxon>
        <taxon>Anaerolineaceae</taxon>
        <taxon>Anaerolinea</taxon>
    </lineage>
</organism>
<dbReference type="KEGG" id="atm:ANT_23990"/>
<dbReference type="EMBL" id="AP012029">
    <property type="protein sequence ID" value="BAJ64425.1"/>
    <property type="molecule type" value="Genomic_DNA"/>
</dbReference>